<evidence type="ECO:0000259" key="6">
    <source>
        <dbReference type="PROSITE" id="PS51123"/>
    </source>
</evidence>
<evidence type="ECO:0000256" key="1">
    <source>
        <dbReference type="ARBA" id="ARBA00004442"/>
    </source>
</evidence>
<dbReference type="GO" id="GO:0009279">
    <property type="term" value="C:cell outer membrane"/>
    <property type="evidence" value="ECO:0007669"/>
    <property type="project" value="UniProtKB-SubCell"/>
</dbReference>
<organism evidence="7 8">
    <name type="scientific">Gemmobacter caeni</name>
    <dbReference type="NCBI Taxonomy" id="589035"/>
    <lineage>
        <taxon>Bacteria</taxon>
        <taxon>Pseudomonadati</taxon>
        <taxon>Pseudomonadota</taxon>
        <taxon>Alphaproteobacteria</taxon>
        <taxon>Rhodobacterales</taxon>
        <taxon>Paracoccaceae</taxon>
        <taxon>Gemmobacter</taxon>
    </lineage>
</organism>
<proteinExistence type="predicted"/>
<feature type="chain" id="PRO_5015599912" evidence="5">
    <location>
        <begin position="22"/>
        <end position="219"/>
    </location>
</feature>
<evidence type="ECO:0000313" key="8">
    <source>
        <dbReference type="Proteomes" id="UP000244224"/>
    </source>
</evidence>
<dbReference type="PANTHER" id="PTHR30329:SF21">
    <property type="entry name" value="LIPOPROTEIN YIAD-RELATED"/>
    <property type="match status" value="1"/>
</dbReference>
<dbReference type="PROSITE" id="PS51257">
    <property type="entry name" value="PROKAR_LIPOPROTEIN"/>
    <property type="match status" value="1"/>
</dbReference>
<evidence type="ECO:0000256" key="3">
    <source>
        <dbReference type="ARBA" id="ARBA00023237"/>
    </source>
</evidence>
<protein>
    <submittedName>
        <fullName evidence="7">OmpA family protein</fullName>
    </submittedName>
</protein>
<dbReference type="SUPFAM" id="SSF103088">
    <property type="entry name" value="OmpA-like"/>
    <property type="match status" value="1"/>
</dbReference>
<dbReference type="PRINTS" id="PR01021">
    <property type="entry name" value="OMPADOMAIN"/>
</dbReference>
<comment type="caution">
    <text evidence="7">The sequence shown here is derived from an EMBL/GenBank/DDBJ whole genome shotgun (WGS) entry which is preliminary data.</text>
</comment>
<feature type="domain" description="OmpA-like" evidence="6">
    <location>
        <begin position="58"/>
        <end position="174"/>
    </location>
</feature>
<dbReference type="EMBL" id="QBKP01000003">
    <property type="protein sequence ID" value="PTX51792.1"/>
    <property type="molecule type" value="Genomic_DNA"/>
</dbReference>
<dbReference type="InterPro" id="IPR006664">
    <property type="entry name" value="OMP_bac"/>
</dbReference>
<dbReference type="PANTHER" id="PTHR30329">
    <property type="entry name" value="STATOR ELEMENT OF FLAGELLAR MOTOR COMPLEX"/>
    <property type="match status" value="1"/>
</dbReference>
<dbReference type="AlphaFoldDB" id="A0A2T6B6Y4"/>
<accession>A0A2T6B6Y4</accession>
<gene>
    <name evidence="7" type="ORF">C8N34_103296</name>
</gene>
<dbReference type="InterPro" id="IPR036737">
    <property type="entry name" value="OmpA-like_sf"/>
</dbReference>
<dbReference type="Gene3D" id="3.30.1330.60">
    <property type="entry name" value="OmpA-like domain"/>
    <property type="match status" value="1"/>
</dbReference>
<dbReference type="RefSeq" id="WP_054301775.1">
    <property type="nucleotide sequence ID" value="NZ_QBKP01000003.1"/>
</dbReference>
<sequence>MRGHMRIILSAAVLLALSACGDMNKELGAEVDNGHFGEATMNNSLIQTGAVDYRIQLGRRFASEVPSTITFPFNSAALTPEARSVLDHQANWMRQFPELRFSVYGHTDLVGSPGYNKSLGKKRAQAVVAYLGSRGISRSRLDALVSYGETRPVVMTQSPEERNRRTVTEVAGFVQKGKSAPLNGKYAAVIMREYVKLAERKHPPNVEMTPVLVPVGTGG</sequence>
<feature type="signal peptide" evidence="5">
    <location>
        <begin position="1"/>
        <end position="21"/>
    </location>
</feature>
<keyword evidence="5" id="KW-0732">Signal</keyword>
<evidence type="ECO:0000256" key="2">
    <source>
        <dbReference type="ARBA" id="ARBA00023136"/>
    </source>
</evidence>
<name>A0A2T6B6Y4_9RHOB</name>
<reference evidence="7 8" key="1">
    <citation type="submission" date="2018-04" db="EMBL/GenBank/DDBJ databases">
        <title>Genomic Encyclopedia of Archaeal and Bacterial Type Strains, Phase II (KMG-II): from individual species to whole genera.</title>
        <authorList>
            <person name="Goeker M."/>
        </authorList>
    </citation>
    <scope>NUCLEOTIDE SEQUENCE [LARGE SCALE GENOMIC DNA]</scope>
    <source>
        <strain evidence="7 8">DSM 21823</strain>
    </source>
</reference>
<evidence type="ECO:0000313" key="7">
    <source>
        <dbReference type="EMBL" id="PTX51792.1"/>
    </source>
</evidence>
<dbReference type="Pfam" id="PF00691">
    <property type="entry name" value="OmpA"/>
    <property type="match status" value="1"/>
</dbReference>
<dbReference type="InterPro" id="IPR006665">
    <property type="entry name" value="OmpA-like"/>
</dbReference>
<evidence type="ECO:0000256" key="5">
    <source>
        <dbReference type="SAM" id="SignalP"/>
    </source>
</evidence>
<comment type="subcellular location">
    <subcellularLocation>
        <location evidence="1">Cell outer membrane</location>
    </subcellularLocation>
</comment>
<keyword evidence="3" id="KW-0998">Cell outer membrane</keyword>
<dbReference type="PROSITE" id="PS51123">
    <property type="entry name" value="OMPA_2"/>
    <property type="match status" value="1"/>
</dbReference>
<keyword evidence="8" id="KW-1185">Reference proteome</keyword>
<dbReference type="CDD" id="cd07185">
    <property type="entry name" value="OmpA_C-like"/>
    <property type="match status" value="1"/>
</dbReference>
<evidence type="ECO:0000256" key="4">
    <source>
        <dbReference type="PROSITE-ProRule" id="PRU00473"/>
    </source>
</evidence>
<keyword evidence="2 4" id="KW-0472">Membrane</keyword>
<dbReference type="OrthoDB" id="9810367at2"/>
<dbReference type="InterPro" id="IPR050330">
    <property type="entry name" value="Bact_OuterMem_StrucFunc"/>
</dbReference>
<dbReference type="Proteomes" id="UP000244224">
    <property type="component" value="Unassembled WGS sequence"/>
</dbReference>